<gene>
    <name evidence="1" type="ORF">ETQ85_23890</name>
</gene>
<evidence type="ECO:0000313" key="1">
    <source>
        <dbReference type="EMBL" id="TYC51788.1"/>
    </source>
</evidence>
<dbReference type="RefSeq" id="WP_148581554.1">
    <property type="nucleotide sequence ID" value="NZ_SDKK01000038.1"/>
</dbReference>
<dbReference type="AlphaFoldDB" id="A0A6C2CCV9"/>
<dbReference type="EMBL" id="SDKK01000038">
    <property type="protein sequence ID" value="TYC51788.1"/>
    <property type="molecule type" value="Genomic_DNA"/>
</dbReference>
<dbReference type="Proteomes" id="UP000389128">
    <property type="component" value="Unassembled WGS sequence"/>
</dbReference>
<proteinExistence type="predicted"/>
<organism evidence="1 2">
    <name type="scientific">Zoogloea oleivorans</name>
    <dbReference type="NCBI Taxonomy" id="1552750"/>
    <lineage>
        <taxon>Bacteria</taxon>
        <taxon>Pseudomonadati</taxon>
        <taxon>Pseudomonadota</taxon>
        <taxon>Betaproteobacteria</taxon>
        <taxon>Rhodocyclales</taxon>
        <taxon>Zoogloeaceae</taxon>
        <taxon>Zoogloea</taxon>
    </lineage>
</organism>
<protein>
    <submittedName>
        <fullName evidence="1">Uncharacterized protein</fullName>
    </submittedName>
</protein>
<comment type="caution">
    <text evidence="1">The sequence shown here is derived from an EMBL/GenBank/DDBJ whole genome shotgun (WGS) entry which is preliminary data.</text>
</comment>
<name>A0A6C2CCV9_9RHOO</name>
<evidence type="ECO:0000313" key="2">
    <source>
        <dbReference type="Proteomes" id="UP000389128"/>
    </source>
</evidence>
<reference evidence="1 2" key="1">
    <citation type="submission" date="2019-01" db="EMBL/GenBank/DDBJ databases">
        <title>Zoogloea oleivorans genome sequencing and assembly.</title>
        <authorList>
            <person name="Tancsics A."/>
            <person name="Farkas M."/>
            <person name="Kriszt B."/>
            <person name="Maroti G."/>
            <person name="Horvath B."/>
        </authorList>
    </citation>
    <scope>NUCLEOTIDE SEQUENCE [LARGE SCALE GENOMIC DNA]</scope>
    <source>
        <strain evidence="1 2">Buc</strain>
    </source>
</reference>
<keyword evidence="2" id="KW-1185">Reference proteome</keyword>
<accession>A0A6C2CCV9</accession>
<sequence>MSFRQASSCCGNWVFTPLGVNHNEVTHVTHFQPSTATTVLGAAGIFDTTQSAKLDTVYHLKIEEPEDVIRQRIVRISQRSGVAHIVKSRILDPLGIVDLNVASRELLSAVEQMLHVLTLYKTPET</sequence>